<feature type="signal peptide" evidence="1">
    <location>
        <begin position="1"/>
        <end position="20"/>
    </location>
</feature>
<dbReference type="Proteomes" id="UP000631300">
    <property type="component" value="Unassembled WGS sequence"/>
</dbReference>
<dbReference type="PROSITE" id="PS51257">
    <property type="entry name" value="PROKAR_LIPOPROTEIN"/>
    <property type="match status" value="1"/>
</dbReference>
<dbReference type="AlphaFoldDB" id="A0A918MWR5"/>
<feature type="chain" id="PRO_5037526746" description="DUF1439 domain-containing protein" evidence="1">
    <location>
        <begin position="21"/>
        <end position="186"/>
    </location>
</feature>
<reference evidence="2" key="1">
    <citation type="journal article" date="2014" name="Int. J. Syst. Evol. Microbiol.">
        <title>Complete genome sequence of Corynebacterium casei LMG S-19264T (=DSM 44701T), isolated from a smear-ripened cheese.</title>
        <authorList>
            <consortium name="US DOE Joint Genome Institute (JGI-PGF)"/>
            <person name="Walter F."/>
            <person name="Albersmeier A."/>
            <person name="Kalinowski J."/>
            <person name="Ruckert C."/>
        </authorList>
    </citation>
    <scope>NUCLEOTIDE SEQUENCE</scope>
    <source>
        <strain evidence="2">KCTC 22164</strain>
    </source>
</reference>
<evidence type="ECO:0000313" key="2">
    <source>
        <dbReference type="EMBL" id="GGW81616.1"/>
    </source>
</evidence>
<dbReference type="InterPro" id="IPR010835">
    <property type="entry name" value="DUF1439"/>
</dbReference>
<proteinExistence type="predicted"/>
<organism evidence="2 3">
    <name type="scientific">Alteromonas halophila</name>
    <dbReference type="NCBI Taxonomy" id="516698"/>
    <lineage>
        <taxon>Bacteria</taxon>
        <taxon>Pseudomonadati</taxon>
        <taxon>Pseudomonadota</taxon>
        <taxon>Gammaproteobacteria</taxon>
        <taxon>Alteromonadales</taxon>
        <taxon>Alteromonadaceae</taxon>
        <taxon>Alteromonas/Salinimonas group</taxon>
        <taxon>Alteromonas</taxon>
    </lineage>
</organism>
<evidence type="ECO:0008006" key="4">
    <source>
        <dbReference type="Google" id="ProtNLM"/>
    </source>
</evidence>
<dbReference type="Gene3D" id="3.15.10.40">
    <property type="entry name" value="Uncharacterised protein PF07273, DUF1439"/>
    <property type="match status" value="1"/>
</dbReference>
<keyword evidence="1" id="KW-0732">Signal</keyword>
<comment type="caution">
    <text evidence="2">The sequence shown here is derived from an EMBL/GenBank/DDBJ whole genome shotgun (WGS) entry which is preliminary data.</text>
</comment>
<dbReference type="EMBL" id="BMXP01000002">
    <property type="protein sequence ID" value="GGW81616.1"/>
    <property type="molecule type" value="Genomic_DNA"/>
</dbReference>
<evidence type="ECO:0000313" key="3">
    <source>
        <dbReference type="Proteomes" id="UP000631300"/>
    </source>
</evidence>
<evidence type="ECO:0000256" key="1">
    <source>
        <dbReference type="SAM" id="SignalP"/>
    </source>
</evidence>
<accession>A0A918MWR5</accession>
<reference evidence="2" key="2">
    <citation type="submission" date="2020-09" db="EMBL/GenBank/DDBJ databases">
        <authorList>
            <person name="Sun Q."/>
            <person name="Kim S."/>
        </authorList>
    </citation>
    <scope>NUCLEOTIDE SEQUENCE</scope>
    <source>
        <strain evidence="2">KCTC 22164</strain>
    </source>
</reference>
<name>A0A918MWR5_9ALTE</name>
<gene>
    <name evidence="2" type="ORF">GCM10007391_13540</name>
</gene>
<keyword evidence="3" id="KW-1185">Reference proteome</keyword>
<dbReference type="Pfam" id="PF07273">
    <property type="entry name" value="DUF1439"/>
    <property type="match status" value="1"/>
</dbReference>
<protein>
    <recommendedName>
        <fullName evidence="4">DUF1439 domain-containing protein</fullName>
    </recommendedName>
</protein>
<sequence length="186" mass="20316">MMKKLLLGGLTLLLAGCAGLAQLSAYSVTQAELATLLEKQLVAQERRVRVLGIPLQLTIDEVATKIGPDDRNVVQLGSVATTTVDVFGLTYDARVRLKVEGQPFYDNDKKAIFLRSLTLLDSTVDAGGYRGNLTPLTREFKGVLNRYLETNPVYRLDTSNTAINLLTKVPLQLDVESGKLVLKPQG</sequence>